<dbReference type="GO" id="GO:0005886">
    <property type="term" value="C:plasma membrane"/>
    <property type="evidence" value="ECO:0007669"/>
    <property type="project" value="TreeGrafter"/>
</dbReference>
<keyword evidence="3" id="KW-1133">Transmembrane helix</keyword>
<evidence type="ECO:0000256" key="4">
    <source>
        <dbReference type="ARBA" id="ARBA00023136"/>
    </source>
</evidence>
<dbReference type="Proteomes" id="UP000551563">
    <property type="component" value="Unassembled WGS sequence"/>
</dbReference>
<gene>
    <name evidence="5" type="ORF">GXX48_21410</name>
</gene>
<dbReference type="AlphaFoldDB" id="A0A7V6PFT9"/>
<accession>A0A7V6PFT9</accession>
<keyword evidence="2" id="KW-0812">Transmembrane</keyword>
<evidence type="ECO:0000313" key="5">
    <source>
        <dbReference type="EMBL" id="HHV70164.1"/>
    </source>
</evidence>
<evidence type="ECO:0000256" key="1">
    <source>
        <dbReference type="ARBA" id="ARBA00022448"/>
    </source>
</evidence>
<dbReference type="PANTHER" id="PTHR11384:SF59">
    <property type="entry name" value="LYSOSOMAL COBALAMIN TRANSPORTER ABCD4"/>
    <property type="match status" value="1"/>
</dbReference>
<dbReference type="InterPro" id="IPR027417">
    <property type="entry name" value="P-loop_NTPase"/>
</dbReference>
<feature type="non-terminal residue" evidence="5">
    <location>
        <position position="1"/>
    </location>
</feature>
<evidence type="ECO:0000256" key="3">
    <source>
        <dbReference type="ARBA" id="ARBA00022989"/>
    </source>
</evidence>
<dbReference type="EMBL" id="DUMN01000616">
    <property type="protein sequence ID" value="HHV70164.1"/>
    <property type="molecule type" value="Genomic_DNA"/>
</dbReference>
<keyword evidence="5" id="KW-0547">Nucleotide-binding</keyword>
<dbReference type="SUPFAM" id="SSF52540">
    <property type="entry name" value="P-loop containing nucleoside triphosphate hydrolases"/>
    <property type="match status" value="1"/>
</dbReference>
<organism evidence="5 6">
    <name type="scientific">Brucella intermedia</name>
    <dbReference type="NCBI Taxonomy" id="94625"/>
    <lineage>
        <taxon>Bacteria</taxon>
        <taxon>Pseudomonadati</taxon>
        <taxon>Pseudomonadota</taxon>
        <taxon>Alphaproteobacteria</taxon>
        <taxon>Hyphomicrobiales</taxon>
        <taxon>Brucellaceae</taxon>
        <taxon>Brucella/Ochrobactrum group</taxon>
        <taxon>Brucella</taxon>
    </lineage>
</organism>
<dbReference type="InterPro" id="IPR050835">
    <property type="entry name" value="ABC_transporter_sub-D"/>
</dbReference>
<comment type="caution">
    <text evidence="5">The sequence shown here is derived from an EMBL/GenBank/DDBJ whole genome shotgun (WGS) entry which is preliminary data.</text>
</comment>
<name>A0A7V6PFT9_9HYPH</name>
<keyword evidence="5" id="KW-0067">ATP-binding</keyword>
<dbReference type="PANTHER" id="PTHR11384">
    <property type="entry name" value="ATP-BINDING CASSETTE, SUB-FAMILY D MEMBER"/>
    <property type="match status" value="1"/>
</dbReference>
<dbReference type="GO" id="GO:0005524">
    <property type="term" value="F:ATP binding"/>
    <property type="evidence" value="ECO:0007669"/>
    <property type="project" value="UniProtKB-KW"/>
</dbReference>
<protein>
    <submittedName>
        <fullName evidence="5">ABC transporter ATP-binding protein/permease</fullName>
    </submittedName>
</protein>
<dbReference type="Gene3D" id="3.40.50.300">
    <property type="entry name" value="P-loop containing nucleotide triphosphate hydrolases"/>
    <property type="match status" value="1"/>
</dbReference>
<reference evidence="5 6" key="1">
    <citation type="journal article" date="2020" name="Biotechnol. Biofuels">
        <title>New insights from the biogas microbiome by comprehensive genome-resolved metagenomics of nearly 1600 species originating from multiple anaerobic digesters.</title>
        <authorList>
            <person name="Campanaro S."/>
            <person name="Treu L."/>
            <person name="Rodriguez-R L.M."/>
            <person name="Kovalovszki A."/>
            <person name="Ziels R.M."/>
            <person name="Maus I."/>
            <person name="Zhu X."/>
            <person name="Kougias P.G."/>
            <person name="Basile A."/>
            <person name="Luo G."/>
            <person name="Schluter A."/>
            <person name="Konstantinidis K.T."/>
            <person name="Angelidaki I."/>
        </authorList>
    </citation>
    <scope>NUCLEOTIDE SEQUENCE [LARGE SCALE GENOMIC DNA]</scope>
    <source>
        <strain evidence="5">AS04akNAM_66</strain>
    </source>
</reference>
<keyword evidence="1" id="KW-0813">Transport</keyword>
<sequence length="150" mass="16755">AGDGVAFMPRAPYFPPGNLKGVIVYPLDIKKFSEQDLENVLRRAGLERLATSLDHAARWDRVLTDDERQCIAFARLILQKPQWIVIDGALDGLDAEAYDRIRDMLNTELKDAAVIHLGKPHLHDGLFTQQISLEDDPSGKPLEVRAVKTA</sequence>
<proteinExistence type="predicted"/>
<evidence type="ECO:0000313" key="6">
    <source>
        <dbReference type="Proteomes" id="UP000551563"/>
    </source>
</evidence>
<keyword evidence="4" id="KW-0472">Membrane</keyword>
<evidence type="ECO:0000256" key="2">
    <source>
        <dbReference type="ARBA" id="ARBA00022692"/>
    </source>
</evidence>